<dbReference type="Pfam" id="PF00106">
    <property type="entry name" value="adh_short"/>
    <property type="match status" value="1"/>
</dbReference>
<protein>
    <submittedName>
        <fullName evidence="4">NAD(P)-binding protein</fullName>
    </submittedName>
</protein>
<feature type="compositionally biased region" description="Basic and acidic residues" evidence="3">
    <location>
        <begin position="336"/>
        <end position="346"/>
    </location>
</feature>
<dbReference type="AlphaFoldDB" id="A0A9P4QB47"/>
<gene>
    <name evidence="4" type="ORF">K431DRAFT_319275</name>
</gene>
<dbReference type="OrthoDB" id="542013at2759"/>
<keyword evidence="5" id="KW-1185">Reference proteome</keyword>
<dbReference type="PRINTS" id="PR00081">
    <property type="entry name" value="GDHRDH"/>
</dbReference>
<dbReference type="PANTHER" id="PTHR24320:SF152">
    <property type="entry name" value="SHORT-CHAIN DEHYDROGENASE_REDUCTASE FAMILY PROTEIN"/>
    <property type="match status" value="1"/>
</dbReference>
<dbReference type="InterPro" id="IPR036291">
    <property type="entry name" value="NAD(P)-bd_dom_sf"/>
</dbReference>
<dbReference type="InterPro" id="IPR002347">
    <property type="entry name" value="SDR_fam"/>
</dbReference>
<name>A0A9P4QB47_9PEZI</name>
<dbReference type="EMBL" id="MU003778">
    <property type="protein sequence ID" value="KAF2723159.1"/>
    <property type="molecule type" value="Genomic_DNA"/>
</dbReference>
<comment type="similarity">
    <text evidence="1">Belongs to the short-chain dehydrogenases/reductases (SDR) family.</text>
</comment>
<dbReference type="Gene3D" id="3.40.50.720">
    <property type="entry name" value="NAD(P)-binding Rossmann-like Domain"/>
    <property type="match status" value="1"/>
</dbReference>
<keyword evidence="2" id="KW-0560">Oxidoreductase</keyword>
<dbReference type="Proteomes" id="UP000799441">
    <property type="component" value="Unassembled WGS sequence"/>
</dbReference>
<organism evidence="4 5">
    <name type="scientific">Polychaeton citri CBS 116435</name>
    <dbReference type="NCBI Taxonomy" id="1314669"/>
    <lineage>
        <taxon>Eukaryota</taxon>
        <taxon>Fungi</taxon>
        <taxon>Dikarya</taxon>
        <taxon>Ascomycota</taxon>
        <taxon>Pezizomycotina</taxon>
        <taxon>Dothideomycetes</taxon>
        <taxon>Dothideomycetidae</taxon>
        <taxon>Capnodiales</taxon>
        <taxon>Capnodiaceae</taxon>
        <taxon>Polychaeton</taxon>
    </lineage>
</organism>
<accession>A0A9P4QB47</accession>
<dbReference type="SUPFAM" id="SSF51735">
    <property type="entry name" value="NAD(P)-binding Rossmann-fold domains"/>
    <property type="match status" value="1"/>
</dbReference>
<dbReference type="PANTHER" id="PTHR24320">
    <property type="entry name" value="RETINOL DEHYDROGENASE"/>
    <property type="match status" value="1"/>
</dbReference>
<evidence type="ECO:0000256" key="2">
    <source>
        <dbReference type="ARBA" id="ARBA00023002"/>
    </source>
</evidence>
<proteinExistence type="inferred from homology"/>
<evidence type="ECO:0000256" key="3">
    <source>
        <dbReference type="SAM" id="MobiDB-lite"/>
    </source>
</evidence>
<sequence length="346" mass="38008">MARITHAMNALRLCRLLPHIQVPDSSLEGKTVIVTGANSGIGYVLSRDFAHRGASVYLACRNTSKGEEAASEIIDSVPESDNRVRVLQLDTSSLKSVRAFADHWLSLGQRIDILVHNAGISDAGGEDVTAEGLGTIYCTNFLGSFVLTHLLEGCLAHHARVIFTTSTGQYGGSLSRLFSLPGYRPEPSHIFTYRPSDSGLYADTKMMQVAFCKMLQQRWDQHSPEKQLTINSFTPGYTFTPIFDKTASLPWYVDPVFWFLKTATAIATPVDQGAATGVWLATTESAPVLAGGKYYDRCVERSTFVDLEEARARDCMLAASPQMKESKRISTNGTKMEQDKNESIHG</sequence>
<evidence type="ECO:0000313" key="5">
    <source>
        <dbReference type="Proteomes" id="UP000799441"/>
    </source>
</evidence>
<feature type="region of interest" description="Disordered" evidence="3">
    <location>
        <begin position="323"/>
        <end position="346"/>
    </location>
</feature>
<evidence type="ECO:0000256" key="1">
    <source>
        <dbReference type="ARBA" id="ARBA00006484"/>
    </source>
</evidence>
<comment type="caution">
    <text evidence="4">The sequence shown here is derived from an EMBL/GenBank/DDBJ whole genome shotgun (WGS) entry which is preliminary data.</text>
</comment>
<reference evidence="4" key="1">
    <citation type="journal article" date="2020" name="Stud. Mycol.">
        <title>101 Dothideomycetes genomes: a test case for predicting lifestyles and emergence of pathogens.</title>
        <authorList>
            <person name="Haridas S."/>
            <person name="Albert R."/>
            <person name="Binder M."/>
            <person name="Bloem J."/>
            <person name="Labutti K."/>
            <person name="Salamov A."/>
            <person name="Andreopoulos B."/>
            <person name="Baker S."/>
            <person name="Barry K."/>
            <person name="Bills G."/>
            <person name="Bluhm B."/>
            <person name="Cannon C."/>
            <person name="Castanera R."/>
            <person name="Culley D."/>
            <person name="Daum C."/>
            <person name="Ezra D."/>
            <person name="Gonzalez J."/>
            <person name="Henrissat B."/>
            <person name="Kuo A."/>
            <person name="Liang C."/>
            <person name="Lipzen A."/>
            <person name="Lutzoni F."/>
            <person name="Magnuson J."/>
            <person name="Mondo S."/>
            <person name="Nolan M."/>
            <person name="Ohm R."/>
            <person name="Pangilinan J."/>
            <person name="Park H.-J."/>
            <person name="Ramirez L."/>
            <person name="Alfaro M."/>
            <person name="Sun H."/>
            <person name="Tritt A."/>
            <person name="Yoshinaga Y."/>
            <person name="Zwiers L.-H."/>
            <person name="Turgeon B."/>
            <person name="Goodwin S."/>
            <person name="Spatafora J."/>
            <person name="Crous P."/>
            <person name="Grigoriev I."/>
        </authorList>
    </citation>
    <scope>NUCLEOTIDE SEQUENCE</scope>
    <source>
        <strain evidence="4">CBS 116435</strain>
    </source>
</reference>
<dbReference type="GO" id="GO:0016491">
    <property type="term" value="F:oxidoreductase activity"/>
    <property type="evidence" value="ECO:0007669"/>
    <property type="project" value="UniProtKB-KW"/>
</dbReference>
<evidence type="ECO:0000313" key="4">
    <source>
        <dbReference type="EMBL" id="KAF2723159.1"/>
    </source>
</evidence>